<name>A0A6A2REH4_BIFAD</name>
<organism evidence="1 2">
    <name type="scientific">Bifidobacterium adolescentis</name>
    <dbReference type="NCBI Taxonomy" id="1680"/>
    <lineage>
        <taxon>Bacteria</taxon>
        <taxon>Bacillati</taxon>
        <taxon>Actinomycetota</taxon>
        <taxon>Actinomycetes</taxon>
        <taxon>Bifidobacteriales</taxon>
        <taxon>Bifidobacteriaceae</taxon>
        <taxon>Bifidobacterium</taxon>
    </lineage>
</organism>
<dbReference type="AlphaFoldDB" id="A0A6A2REH4"/>
<dbReference type="InterPro" id="IPR012340">
    <property type="entry name" value="NA-bd_OB-fold"/>
</dbReference>
<evidence type="ECO:0000313" key="1">
    <source>
        <dbReference type="EMBL" id="KAB5883404.1"/>
    </source>
</evidence>
<dbReference type="EMBL" id="WDIP01000010">
    <property type="protein sequence ID" value="KAB5883404.1"/>
    <property type="molecule type" value="Genomic_DNA"/>
</dbReference>
<accession>A0A6A2REH4</accession>
<evidence type="ECO:0000313" key="2">
    <source>
        <dbReference type="Proteomes" id="UP000470200"/>
    </source>
</evidence>
<proteinExistence type="predicted"/>
<reference evidence="1 2" key="1">
    <citation type="journal article" date="2019" name="Nat. Med.">
        <title>A library of human gut bacterial isolates paired with longitudinal multiomics data enables mechanistic microbiome research.</title>
        <authorList>
            <person name="Poyet M."/>
            <person name="Groussin M."/>
            <person name="Gibbons S.M."/>
            <person name="Avila-Pacheco J."/>
            <person name="Jiang X."/>
            <person name="Kearney S.M."/>
            <person name="Perrotta A.R."/>
            <person name="Berdy B."/>
            <person name="Zhao S."/>
            <person name="Lieberman T.D."/>
            <person name="Swanson P.K."/>
            <person name="Smith M."/>
            <person name="Roesemann S."/>
            <person name="Alexander J.E."/>
            <person name="Rich S.A."/>
            <person name="Livny J."/>
            <person name="Vlamakis H."/>
            <person name="Clish C."/>
            <person name="Bullock K."/>
            <person name="Deik A."/>
            <person name="Scott J."/>
            <person name="Pierce K.A."/>
            <person name="Xavier R.J."/>
            <person name="Alm E.J."/>
        </authorList>
    </citation>
    <scope>NUCLEOTIDE SEQUENCE [LARGE SCALE GENOMIC DNA]</scope>
    <source>
        <strain evidence="1 2">BIOML-A105</strain>
    </source>
</reference>
<protein>
    <submittedName>
        <fullName evidence="1">DUF2815 family protein</fullName>
    </submittedName>
</protein>
<dbReference type="InterPro" id="IPR022595">
    <property type="entry name" value="Enc34_ssDNA-bd"/>
</dbReference>
<comment type="caution">
    <text evidence="1">The sequence shown here is derived from an EMBL/GenBank/DDBJ whole genome shotgun (WGS) entry which is preliminary data.</text>
</comment>
<dbReference type="Pfam" id="PF10991">
    <property type="entry name" value="Enc34_ssDNA-bd"/>
    <property type="match status" value="1"/>
</dbReference>
<dbReference type="Gene3D" id="2.40.50.140">
    <property type="entry name" value="Nucleic acid-binding proteins"/>
    <property type="match status" value="1"/>
</dbReference>
<gene>
    <name evidence="1" type="ORF">GA629_08555</name>
</gene>
<dbReference type="Proteomes" id="UP000470200">
    <property type="component" value="Unassembled WGS sequence"/>
</dbReference>
<sequence>MGTYSGPKGPDAISVGAGPSADGPGPILGRGKPYRDVRCALRMEVPIMTDGKQQYGSTEVVFPHPAVVDFPHVFSVDPSNGKYACTFLIDKDTEEGKETLKANMQAIFNAVKRGFIDGVFKVKGIDPDADDFDAKAKEFMRSEGFHNPLRDGAPKAEKTPEFADRYYVKASSKPSDEHPSVPAVDMRRTPLTSATLYSGALAKAKIWYAPYSNSNGTGVTAVLIAIVKTGDGERLAGSGPSDPLDGFGLPDGEPKSDDPFEGIV</sequence>